<name>A0ACA9Y031_9ASCO</name>
<dbReference type="Proteomes" id="UP001152531">
    <property type="component" value="Unassembled WGS sequence"/>
</dbReference>
<proteinExistence type="predicted"/>
<reference evidence="1" key="1">
    <citation type="submission" date="2022-06" db="EMBL/GenBank/DDBJ databases">
        <authorList>
            <person name="Legras J.-L."/>
            <person name="Devillers H."/>
            <person name="Grondin C."/>
        </authorList>
    </citation>
    <scope>NUCLEOTIDE SEQUENCE</scope>
    <source>
        <strain evidence="1">CLIB 1444</strain>
    </source>
</reference>
<protein>
    <submittedName>
        <fullName evidence="1">Uncharacterized protein</fullName>
    </submittedName>
</protein>
<sequence length="286" mass="31403">MVSIAIFGSGGQVGPSIIKAVSGPIFSSKFSSIKVITSQDRSADSTDKVTYIKSDLDISLADELKSTDVIVSVLPAKEEVLSKLEPIIEAIKPKFYIPSEFGCEIPKIPSDVLSPILTAKVDHNARVEAKGIKVVKISTSFFRIPPVFLYAFTDTIGISQKDAVVKVVGDYDSKYVDFSTADDIGNAVASIASTEPSKVLDTYRIRSGRISLKEVVAKIEAEQGKKYEIKQVELEDEKAELQKNLFNFPQALFVYFSLGEDKGIVFSGDENELINPGQSLWKYNTW</sequence>
<dbReference type="EMBL" id="CALSDN010000001">
    <property type="protein sequence ID" value="CAH6718237.1"/>
    <property type="molecule type" value="Genomic_DNA"/>
</dbReference>
<gene>
    <name evidence="1" type="ORF">CLIB1444_01S02212</name>
</gene>
<evidence type="ECO:0000313" key="1">
    <source>
        <dbReference type="EMBL" id="CAH6718237.1"/>
    </source>
</evidence>
<comment type="caution">
    <text evidence="1">The sequence shown here is derived from an EMBL/GenBank/DDBJ whole genome shotgun (WGS) entry which is preliminary data.</text>
</comment>
<accession>A0ACA9Y031</accession>
<organism evidence="1 2">
    <name type="scientific">[Candida] jaroonii</name>
    <dbReference type="NCBI Taxonomy" id="467808"/>
    <lineage>
        <taxon>Eukaryota</taxon>
        <taxon>Fungi</taxon>
        <taxon>Dikarya</taxon>
        <taxon>Ascomycota</taxon>
        <taxon>Saccharomycotina</taxon>
        <taxon>Pichiomycetes</taxon>
        <taxon>Debaryomycetaceae</taxon>
        <taxon>Yamadazyma</taxon>
    </lineage>
</organism>
<evidence type="ECO:0000313" key="2">
    <source>
        <dbReference type="Proteomes" id="UP001152531"/>
    </source>
</evidence>
<keyword evidence="2" id="KW-1185">Reference proteome</keyword>